<name>A0A1I7ZNK9_9BILA</name>
<reference evidence="2" key="1">
    <citation type="submission" date="2016-11" db="UniProtKB">
        <authorList>
            <consortium name="WormBaseParasite"/>
        </authorList>
    </citation>
    <scope>IDENTIFICATION</scope>
</reference>
<dbReference type="Proteomes" id="UP000095287">
    <property type="component" value="Unplaced"/>
</dbReference>
<dbReference type="AlphaFoldDB" id="A0A1I7ZNK9"/>
<evidence type="ECO:0000313" key="1">
    <source>
        <dbReference type="Proteomes" id="UP000095287"/>
    </source>
</evidence>
<sequence length="84" mass="9595">MENVPPVFIKSVLCLSRLSTVEPFQKLLSHSWSQPAAEQMTRRKNWELKTVDCLTNYIGFLSRVSQDGPLLEPDYGDLAQRTGR</sequence>
<keyword evidence="1" id="KW-1185">Reference proteome</keyword>
<proteinExistence type="predicted"/>
<accession>A0A1I7ZNK9</accession>
<protein>
    <submittedName>
        <fullName evidence="2">F-box domain-containing protein</fullName>
    </submittedName>
</protein>
<dbReference type="WBParaSite" id="L893_g27963.t1">
    <property type="protein sequence ID" value="L893_g27963.t1"/>
    <property type="gene ID" value="L893_g27963"/>
</dbReference>
<organism evidence="1 2">
    <name type="scientific">Steinernema glaseri</name>
    <dbReference type="NCBI Taxonomy" id="37863"/>
    <lineage>
        <taxon>Eukaryota</taxon>
        <taxon>Metazoa</taxon>
        <taxon>Ecdysozoa</taxon>
        <taxon>Nematoda</taxon>
        <taxon>Chromadorea</taxon>
        <taxon>Rhabditida</taxon>
        <taxon>Tylenchina</taxon>
        <taxon>Panagrolaimomorpha</taxon>
        <taxon>Strongyloidoidea</taxon>
        <taxon>Steinernematidae</taxon>
        <taxon>Steinernema</taxon>
    </lineage>
</organism>
<evidence type="ECO:0000313" key="2">
    <source>
        <dbReference type="WBParaSite" id="L893_g27963.t1"/>
    </source>
</evidence>